<dbReference type="EMBL" id="MNYX01000034">
    <property type="protein sequence ID" value="OIP65762.1"/>
    <property type="molecule type" value="Genomic_DNA"/>
</dbReference>
<reference evidence="3 4" key="1">
    <citation type="journal article" date="2016" name="Environ. Microbiol.">
        <title>Genomic resolution of a cold subsurface aquifer community provides metabolic insights for novel microbes adapted to high CO concentrations.</title>
        <authorList>
            <person name="Probst A.J."/>
            <person name="Castelle C.J."/>
            <person name="Singh A."/>
            <person name="Brown C.T."/>
            <person name="Anantharaman K."/>
            <person name="Sharon I."/>
            <person name="Hug L.A."/>
            <person name="Burstein D."/>
            <person name="Emerson J.B."/>
            <person name="Thomas B.C."/>
            <person name="Banfield J.F."/>
        </authorList>
    </citation>
    <scope>NUCLEOTIDE SEQUENCE [LARGE SCALE GENOMIC DNA]</scope>
    <source>
        <strain evidence="3">CG2_30_43_9</strain>
    </source>
</reference>
<dbReference type="Gene3D" id="2.130.10.10">
    <property type="entry name" value="YVTN repeat-like/Quinoprotein amine dehydrogenase"/>
    <property type="match status" value="3"/>
</dbReference>
<keyword evidence="1" id="KW-0732">Signal</keyword>
<name>A0A1J5G7Z5_9BACT</name>
<proteinExistence type="predicted"/>
<dbReference type="Pfam" id="PF07610">
    <property type="entry name" value="DUF1573"/>
    <property type="match status" value="1"/>
</dbReference>
<dbReference type="InterPro" id="IPR011467">
    <property type="entry name" value="DUF1573"/>
</dbReference>
<accession>A0A1J5G7Z5</accession>
<evidence type="ECO:0000313" key="4">
    <source>
        <dbReference type="Proteomes" id="UP000182059"/>
    </source>
</evidence>
<dbReference type="PANTHER" id="PTHR47197:SF3">
    <property type="entry name" value="DIHYDRO-HEME D1 DEHYDROGENASE"/>
    <property type="match status" value="1"/>
</dbReference>
<dbReference type="NCBIfam" id="TIGR02276">
    <property type="entry name" value="beta_rpt_yvtn"/>
    <property type="match status" value="1"/>
</dbReference>
<evidence type="ECO:0000313" key="3">
    <source>
        <dbReference type="EMBL" id="OIP65762.1"/>
    </source>
</evidence>
<dbReference type="InterPro" id="IPR013783">
    <property type="entry name" value="Ig-like_fold"/>
</dbReference>
<evidence type="ECO:0000259" key="2">
    <source>
        <dbReference type="Pfam" id="PF21783"/>
    </source>
</evidence>
<dbReference type="InterPro" id="IPR011964">
    <property type="entry name" value="YVTN_b-propeller_repeat"/>
</dbReference>
<gene>
    <name evidence="3" type="ORF">AUK15_01250</name>
</gene>
<dbReference type="PANTHER" id="PTHR47197">
    <property type="entry name" value="PROTEIN NIRF"/>
    <property type="match status" value="1"/>
</dbReference>
<dbReference type="AlphaFoldDB" id="A0A1J5G7Z5"/>
<organism evidence="3 4">
    <name type="scientific">Candidatus Nomurabacteria bacterium CG2_30_43_9</name>
    <dbReference type="NCBI Taxonomy" id="1805283"/>
    <lineage>
        <taxon>Bacteria</taxon>
        <taxon>Candidatus Nomuraibacteriota</taxon>
    </lineage>
</organism>
<dbReference type="Gene3D" id="2.60.40.10">
    <property type="entry name" value="Immunoglobulins"/>
    <property type="match status" value="1"/>
</dbReference>
<sequence length="517" mass="55464">MKNIKIIIAIIAIVGVGLLVSYGKKWNEEVSSGISEKIYVAVEGSGKIAVLDAQTKKVLKKIDLTEEKNGMTVGYMPHNVQVSPDNKSVWVTANSTGKDIKMKTSLQFIPRAEAHGDEESILNESNDEVIVIDPFSDVIVKRIELGQELHLSHVALTPDSSYAIVASQEKGIIYKINSTSFNVEKEVQTKKGGEPHGLRISPDGKTSYIAMLSGKSMGVLDIASFRLRDVPLKGWAVQTGVTPDGKYALASVYDAKSLAVYDIASAKLSYIDLPKEAKGPVQIYPTPDSRFVYVADQGFYFDHPIGDTVYKIDLQEMKVTQAIKGGSAPHGVIVSKDGKFAYITNLQSDDVSVIDIAVGKEVAKIKVGAMPNGISVWYGDGGVSGKGNYSDIVATEKSFDFGMVSMAKGKINHSFAVKNTGSTPVKITKIYTSCMCTEATLVNGVSRKGPFGMPGHGGLSRLRETVKAGQEISVEVTVDPAAHGPQGTGPAKKVVYIETDSATTPTVKLELDINVTP</sequence>
<dbReference type="InterPro" id="IPR011045">
    <property type="entry name" value="N2O_reductase_N"/>
</dbReference>
<protein>
    <recommendedName>
        <fullName evidence="2">YNCE-like beta-propeller domain-containing protein</fullName>
    </recommendedName>
</protein>
<evidence type="ECO:0000256" key="1">
    <source>
        <dbReference type="ARBA" id="ARBA00022729"/>
    </source>
</evidence>
<dbReference type="InterPro" id="IPR051200">
    <property type="entry name" value="Host-pathogen_enzymatic-act"/>
</dbReference>
<dbReference type="Pfam" id="PF21783">
    <property type="entry name" value="YNCE"/>
    <property type="match status" value="1"/>
</dbReference>
<dbReference type="InterPro" id="IPR015943">
    <property type="entry name" value="WD40/YVTN_repeat-like_dom_sf"/>
</dbReference>
<dbReference type="InterPro" id="IPR048433">
    <property type="entry name" value="YNCE-like_beta-prop"/>
</dbReference>
<dbReference type="Proteomes" id="UP000182059">
    <property type="component" value="Unassembled WGS sequence"/>
</dbReference>
<comment type="caution">
    <text evidence="3">The sequence shown here is derived from an EMBL/GenBank/DDBJ whole genome shotgun (WGS) entry which is preliminary data.</text>
</comment>
<dbReference type="SUPFAM" id="SSF50974">
    <property type="entry name" value="Nitrous oxide reductase, N-terminal domain"/>
    <property type="match status" value="1"/>
</dbReference>
<feature type="domain" description="YNCE-like beta-propeller" evidence="2">
    <location>
        <begin position="242"/>
        <end position="374"/>
    </location>
</feature>